<proteinExistence type="predicted"/>
<dbReference type="AlphaFoldDB" id="A0A0K9PI03"/>
<dbReference type="Proteomes" id="UP000036987">
    <property type="component" value="Unassembled WGS sequence"/>
</dbReference>
<name>A0A0K9PI03_ZOSMR</name>
<dbReference type="OrthoDB" id="884905at2759"/>
<accession>A0A0K9PI03</accession>
<dbReference type="EMBL" id="LFYR01000817">
    <property type="protein sequence ID" value="KMZ68673.1"/>
    <property type="molecule type" value="Genomic_DNA"/>
</dbReference>
<keyword evidence="4" id="KW-1185">Reference proteome</keyword>
<organism evidence="3 4">
    <name type="scientific">Zostera marina</name>
    <name type="common">Eelgrass</name>
    <dbReference type="NCBI Taxonomy" id="29655"/>
    <lineage>
        <taxon>Eukaryota</taxon>
        <taxon>Viridiplantae</taxon>
        <taxon>Streptophyta</taxon>
        <taxon>Embryophyta</taxon>
        <taxon>Tracheophyta</taxon>
        <taxon>Spermatophyta</taxon>
        <taxon>Magnoliopsida</taxon>
        <taxon>Liliopsida</taxon>
        <taxon>Zosteraceae</taxon>
        <taxon>Zostera</taxon>
    </lineage>
</organism>
<evidence type="ECO:0000256" key="2">
    <source>
        <dbReference type="SAM" id="Phobius"/>
    </source>
</evidence>
<sequence>MQHHITASRDKKIKKPTKYPSSKFQQPVLHLFLDSSFMAAVTTPILLLLLLLLLSMSTSSISHITLSPRRRDLLAYTGRKKSANTATDLICREMRSEMDCLGKSNRCRWCRSDALDNMCFGFSEAWRLPSQVFSCQ</sequence>
<gene>
    <name evidence="3" type="ORF">ZOSMA_231G00180</name>
</gene>
<dbReference type="PANTHER" id="PTHR36896:SF2">
    <property type="entry name" value="OS01G0729500 PROTEIN"/>
    <property type="match status" value="1"/>
</dbReference>
<evidence type="ECO:0000313" key="4">
    <source>
        <dbReference type="Proteomes" id="UP000036987"/>
    </source>
</evidence>
<reference evidence="4" key="1">
    <citation type="journal article" date="2016" name="Nature">
        <title>The genome of the seagrass Zostera marina reveals angiosperm adaptation to the sea.</title>
        <authorList>
            <person name="Olsen J.L."/>
            <person name="Rouze P."/>
            <person name="Verhelst B."/>
            <person name="Lin Y.-C."/>
            <person name="Bayer T."/>
            <person name="Collen J."/>
            <person name="Dattolo E."/>
            <person name="De Paoli E."/>
            <person name="Dittami S."/>
            <person name="Maumus F."/>
            <person name="Michel G."/>
            <person name="Kersting A."/>
            <person name="Lauritano C."/>
            <person name="Lohaus R."/>
            <person name="Toepel M."/>
            <person name="Tonon T."/>
            <person name="Vanneste K."/>
            <person name="Amirebrahimi M."/>
            <person name="Brakel J."/>
            <person name="Bostroem C."/>
            <person name="Chovatia M."/>
            <person name="Grimwood J."/>
            <person name="Jenkins J.W."/>
            <person name="Jueterbock A."/>
            <person name="Mraz A."/>
            <person name="Stam W.T."/>
            <person name="Tice H."/>
            <person name="Bornberg-Bauer E."/>
            <person name="Green P.J."/>
            <person name="Pearson G.A."/>
            <person name="Procaccini G."/>
            <person name="Duarte C.M."/>
            <person name="Schmutz J."/>
            <person name="Reusch T.B.H."/>
            <person name="Van de Peer Y."/>
        </authorList>
    </citation>
    <scope>NUCLEOTIDE SEQUENCE [LARGE SCALE GENOMIC DNA]</scope>
    <source>
        <strain evidence="4">cv. Finnish</strain>
    </source>
</reference>
<comment type="caution">
    <text evidence="3">The sequence shown here is derived from an EMBL/GenBank/DDBJ whole genome shotgun (WGS) entry which is preliminary data.</text>
</comment>
<feature type="region of interest" description="Disordered" evidence="1">
    <location>
        <begin position="1"/>
        <end position="20"/>
    </location>
</feature>
<dbReference type="OMA" id="DMCFTKS"/>
<dbReference type="PANTHER" id="PTHR36896">
    <property type="entry name" value="OS01G0729500 PROTEIN"/>
    <property type="match status" value="1"/>
</dbReference>
<evidence type="ECO:0000256" key="1">
    <source>
        <dbReference type="SAM" id="MobiDB-lite"/>
    </source>
</evidence>
<evidence type="ECO:0000313" key="3">
    <source>
        <dbReference type="EMBL" id="KMZ68673.1"/>
    </source>
</evidence>
<feature type="transmembrane region" description="Helical" evidence="2">
    <location>
        <begin position="37"/>
        <end position="61"/>
    </location>
</feature>
<keyword evidence="2" id="KW-0812">Transmembrane</keyword>
<protein>
    <submittedName>
        <fullName evidence="3">Uncharacterized protein</fullName>
    </submittedName>
</protein>
<keyword evidence="2" id="KW-1133">Transmembrane helix</keyword>
<keyword evidence="2" id="KW-0472">Membrane</keyword>